<evidence type="ECO:0000256" key="1">
    <source>
        <dbReference type="ARBA" id="ARBA00022485"/>
    </source>
</evidence>
<evidence type="ECO:0000256" key="2">
    <source>
        <dbReference type="ARBA" id="ARBA00022723"/>
    </source>
</evidence>
<dbReference type="Pfam" id="PF12831">
    <property type="entry name" value="FAD_oxidored"/>
    <property type="match status" value="1"/>
</dbReference>
<dbReference type="RefSeq" id="WP_078673181.1">
    <property type="nucleotide sequence ID" value="NZ_FUWZ01000008.1"/>
</dbReference>
<proteinExistence type="predicted"/>
<keyword evidence="4" id="KW-0408">Iron</keyword>
<dbReference type="InterPro" id="IPR039650">
    <property type="entry name" value="HdrA-like"/>
</dbReference>
<keyword evidence="5" id="KW-0411">Iron-sulfur</keyword>
<evidence type="ECO:0000256" key="5">
    <source>
        <dbReference type="ARBA" id="ARBA00023014"/>
    </source>
</evidence>
<name>A0A1T4U3D2_9BACT</name>
<reference evidence="7" key="1">
    <citation type="submission" date="2017-02" db="EMBL/GenBank/DDBJ databases">
        <authorList>
            <person name="Varghese N."/>
            <person name="Submissions S."/>
        </authorList>
    </citation>
    <scope>NUCLEOTIDE SEQUENCE [LARGE SCALE GENOMIC DNA]</scope>
    <source>
        <strain evidence="7">DSM 22224</strain>
    </source>
</reference>
<dbReference type="EMBL" id="FUWZ01000008">
    <property type="protein sequence ID" value="SKA47206.1"/>
    <property type="molecule type" value="Genomic_DNA"/>
</dbReference>
<dbReference type="PANTHER" id="PTHR43498">
    <property type="entry name" value="FERREDOXIN:COB-COM HETERODISULFIDE REDUCTASE SUBUNIT A"/>
    <property type="match status" value="1"/>
</dbReference>
<keyword evidence="7" id="KW-1185">Reference proteome</keyword>
<dbReference type="GO" id="GO:0051539">
    <property type="term" value="F:4 iron, 4 sulfur cluster binding"/>
    <property type="evidence" value="ECO:0007669"/>
    <property type="project" value="UniProtKB-KW"/>
</dbReference>
<dbReference type="PANTHER" id="PTHR43498:SF1">
    <property type="entry name" value="COB--COM HETERODISULFIDE REDUCTASE IRON-SULFUR SUBUNIT A"/>
    <property type="match status" value="1"/>
</dbReference>
<dbReference type="PROSITE" id="PS51318">
    <property type="entry name" value="TAT"/>
    <property type="match status" value="1"/>
</dbReference>
<dbReference type="InterPro" id="IPR036188">
    <property type="entry name" value="FAD/NAD-bd_sf"/>
</dbReference>
<keyword evidence="3" id="KW-0560">Oxidoreductase</keyword>
<dbReference type="GO" id="GO:0046872">
    <property type="term" value="F:metal ion binding"/>
    <property type="evidence" value="ECO:0007669"/>
    <property type="project" value="UniProtKB-KW"/>
</dbReference>
<dbReference type="InterPro" id="IPR006311">
    <property type="entry name" value="TAT_signal"/>
</dbReference>
<evidence type="ECO:0000313" key="7">
    <source>
        <dbReference type="Proteomes" id="UP000190367"/>
    </source>
</evidence>
<evidence type="ECO:0000256" key="3">
    <source>
        <dbReference type="ARBA" id="ARBA00023002"/>
    </source>
</evidence>
<dbReference type="Gene3D" id="3.50.50.60">
    <property type="entry name" value="FAD/NAD(P)-binding domain"/>
    <property type="match status" value="1"/>
</dbReference>
<dbReference type="GO" id="GO:0016491">
    <property type="term" value="F:oxidoreductase activity"/>
    <property type="evidence" value="ECO:0007669"/>
    <property type="project" value="UniProtKB-KW"/>
</dbReference>
<sequence length="562" mass="62590">MDPLNRRHFIRTTGMLALGAAIPWKSFSQHFLEECAEYDIVVYGGTSGGVMAAVQAARMGRTVALIEPGKHLGGLTSGGLGWVDVGDPKTIGGLAREYFHRVWKHYQDDAAWKWEKRHTMAEQHAPLAPDDQTMWILEPSVAEQLFDQMVAEARVTVVKNERLDRRTGVDLKNGQVTAMTMESGRVFRAKMFIDATYEGDLMAAAKVSYVVGREPNSRYHEVNNGIRPLPAAGRFPDGVDPYRVKGDPRSGLLPRVYPGWGGKPGEGDKGVQAYNYRLCLTNLPENRVPFEKPAGYQDEQYELLFRFIAAGGMNSDFFRNALGGSFLKPDPLPNRKTDTNNNGYISTDFVGMNWDYPEADYAVRARIAVMHEQWQRGFIWTLQHHPRIPAEVRHRYAPWGLAKDEFTDNGHWPFQLYIREARRMVGDVVITEHTALGREVAPDPVALGSYHMDSHAIKLFVGPNGYVTSEGGMFVHIPAPFGISYRAIVPKRGECRNLLVPVCVSVTHAAYGSVRMEPVFMVLGQSAATAASLAIERNTAVQDVPYALLSARLLADSQIIVT</sequence>
<dbReference type="Proteomes" id="UP000190367">
    <property type="component" value="Unassembled WGS sequence"/>
</dbReference>
<gene>
    <name evidence="6" type="ORF">SAMN04488128_108129</name>
</gene>
<dbReference type="OrthoDB" id="668499at2"/>
<protein>
    <submittedName>
        <fullName evidence="6">FAD dependent oxidoreductase</fullName>
    </submittedName>
</protein>
<evidence type="ECO:0000256" key="4">
    <source>
        <dbReference type="ARBA" id="ARBA00023004"/>
    </source>
</evidence>
<keyword evidence="2" id="KW-0479">Metal-binding</keyword>
<evidence type="ECO:0000313" key="6">
    <source>
        <dbReference type="EMBL" id="SKA47206.1"/>
    </source>
</evidence>
<organism evidence="6 7">
    <name type="scientific">Chitinophaga eiseniae</name>
    <dbReference type="NCBI Taxonomy" id="634771"/>
    <lineage>
        <taxon>Bacteria</taxon>
        <taxon>Pseudomonadati</taxon>
        <taxon>Bacteroidota</taxon>
        <taxon>Chitinophagia</taxon>
        <taxon>Chitinophagales</taxon>
        <taxon>Chitinophagaceae</taxon>
        <taxon>Chitinophaga</taxon>
    </lineage>
</organism>
<dbReference type="AlphaFoldDB" id="A0A1T4U3D2"/>
<dbReference type="STRING" id="634771.SAMN04488128_108129"/>
<dbReference type="SUPFAM" id="SSF51905">
    <property type="entry name" value="FAD/NAD(P)-binding domain"/>
    <property type="match status" value="1"/>
</dbReference>
<accession>A0A1T4U3D2</accession>
<keyword evidence="1" id="KW-0004">4Fe-4S</keyword>